<dbReference type="InterPro" id="IPR036291">
    <property type="entry name" value="NAD(P)-bd_dom_sf"/>
</dbReference>
<dbReference type="InterPro" id="IPR001236">
    <property type="entry name" value="Lactate/malate_DH_N"/>
</dbReference>
<dbReference type="KEGG" id="fvr:FVEG_04411"/>
<sequence>MTEIALLGAAGQIEPLSASSIKLIATDLNHTDTKVTVPGFLPAEGGLAKALSGTDFVVVIAGIARKPGTTRDDLFNVRTPVSVAASSVFSRNALDQCFHYQIHLRQSCKDLPQGTVPVIGSHSGAMILPLYSQAQPYKSTDGGATYSPLARVEDQVNGLGNWHQPILYTLAQDFGGYSEGTILLAGVSAPRNLTEAYIVLYASENEGKDWEFVSRIVYGPGPETVAKGDKAIWEFFLMMYDHQLICYCSTQVDPNMAIVAYSPVSKKYFMTFEYCGGPLIGGCPIYYKVSKDPLAFGSAAAQPIIPNDGQLNPNDNLRVI</sequence>
<dbReference type="EMBL" id="DS022246">
    <property type="protein sequence ID" value="EWG42659.1"/>
    <property type="molecule type" value="Genomic_DNA"/>
</dbReference>
<dbReference type="RefSeq" id="XP_018748850.1">
    <property type="nucleotide sequence ID" value="XM_018892195.1"/>
</dbReference>
<dbReference type="AlphaFoldDB" id="W7M586"/>
<feature type="domain" description="Lactate/malate dehydrogenase N-terminal" evidence="1">
    <location>
        <begin position="24"/>
        <end position="81"/>
    </location>
</feature>
<gene>
    <name evidence="2" type="ORF">FVEG_04411</name>
</gene>
<accession>W7M586</accession>
<dbReference type="GO" id="GO:0016491">
    <property type="term" value="F:oxidoreductase activity"/>
    <property type="evidence" value="ECO:0007669"/>
    <property type="project" value="InterPro"/>
</dbReference>
<dbReference type="STRING" id="334819.W7M586"/>
<evidence type="ECO:0000313" key="2">
    <source>
        <dbReference type="EMBL" id="EWG42659.1"/>
    </source>
</evidence>
<dbReference type="InterPro" id="IPR036278">
    <property type="entry name" value="Sialidase_sf"/>
</dbReference>
<dbReference type="EMBL" id="CM000581">
    <property type="protein sequence ID" value="EWG42659.1"/>
    <property type="molecule type" value="Genomic_DNA"/>
</dbReference>
<name>W7M586_GIBM7</name>
<dbReference type="Pfam" id="PF00056">
    <property type="entry name" value="Ldh_1_N"/>
    <property type="match status" value="1"/>
</dbReference>
<dbReference type="Gene3D" id="2.120.10.10">
    <property type="match status" value="2"/>
</dbReference>
<keyword evidence="3" id="KW-1185">Reference proteome</keyword>
<evidence type="ECO:0000259" key="1">
    <source>
        <dbReference type="Pfam" id="PF00056"/>
    </source>
</evidence>
<dbReference type="OrthoDB" id="2130735at2759"/>
<dbReference type="SUPFAM" id="SSF51735">
    <property type="entry name" value="NAD(P)-binding Rossmann-fold domains"/>
    <property type="match status" value="1"/>
</dbReference>
<dbReference type="PANTHER" id="PTHR38792">
    <property type="entry name" value="BNR/ASP-BOX REPEAT DOMAIN PROTEIN (AFU_ORTHOLOGUE AFUA_7G06430)-RELATED"/>
    <property type="match status" value="1"/>
</dbReference>
<dbReference type="PANTHER" id="PTHR38792:SF3">
    <property type="entry name" value="BNR_ASP-BOX REPEAT DOMAIN PROTEIN (AFU_ORTHOLOGUE AFUA_7G06430)-RELATED"/>
    <property type="match status" value="1"/>
</dbReference>
<proteinExistence type="predicted"/>
<dbReference type="SUPFAM" id="SSF50939">
    <property type="entry name" value="Sialidases"/>
    <property type="match status" value="1"/>
</dbReference>
<protein>
    <recommendedName>
        <fullName evidence="1">Lactate/malate dehydrogenase N-terminal domain-containing protein</fullName>
    </recommendedName>
</protein>
<dbReference type="VEuPathDB" id="FungiDB:FVEG_04411"/>
<dbReference type="GeneID" id="30062475"/>
<dbReference type="Proteomes" id="UP000009096">
    <property type="component" value="Chromosome 4"/>
</dbReference>
<reference evidence="2 3" key="1">
    <citation type="journal article" date="2010" name="Nature">
        <title>Comparative genomics reveals mobile pathogenicity chromosomes in Fusarium.</title>
        <authorList>
            <person name="Ma L.J."/>
            <person name="van der Does H.C."/>
            <person name="Borkovich K.A."/>
            <person name="Coleman J.J."/>
            <person name="Daboussi M.J."/>
            <person name="Di Pietro A."/>
            <person name="Dufresne M."/>
            <person name="Freitag M."/>
            <person name="Grabherr M."/>
            <person name="Henrissat B."/>
            <person name="Houterman P.M."/>
            <person name="Kang S."/>
            <person name="Shim W.B."/>
            <person name="Woloshuk C."/>
            <person name="Xie X."/>
            <person name="Xu J.R."/>
            <person name="Antoniw J."/>
            <person name="Baker S.E."/>
            <person name="Bluhm B.H."/>
            <person name="Breakspear A."/>
            <person name="Brown D.W."/>
            <person name="Butchko R.A."/>
            <person name="Chapman S."/>
            <person name="Coulson R."/>
            <person name="Coutinho P.M."/>
            <person name="Danchin E.G."/>
            <person name="Diener A."/>
            <person name="Gale L.R."/>
            <person name="Gardiner D.M."/>
            <person name="Goff S."/>
            <person name="Hammond-Kosack K.E."/>
            <person name="Hilburn K."/>
            <person name="Hua-Van A."/>
            <person name="Jonkers W."/>
            <person name="Kazan K."/>
            <person name="Kodira C.D."/>
            <person name="Koehrsen M."/>
            <person name="Kumar L."/>
            <person name="Lee Y.H."/>
            <person name="Li L."/>
            <person name="Manners J.M."/>
            <person name="Miranda-Saavedra D."/>
            <person name="Mukherjee M."/>
            <person name="Park G."/>
            <person name="Park J."/>
            <person name="Park S.Y."/>
            <person name="Proctor R.H."/>
            <person name="Regev A."/>
            <person name="Ruiz-Roldan M.C."/>
            <person name="Sain D."/>
            <person name="Sakthikumar S."/>
            <person name="Sykes S."/>
            <person name="Schwartz D.C."/>
            <person name="Turgeon B.G."/>
            <person name="Wapinski I."/>
            <person name="Yoder O."/>
            <person name="Young S."/>
            <person name="Zeng Q."/>
            <person name="Zhou S."/>
            <person name="Galagan J."/>
            <person name="Cuomo C.A."/>
            <person name="Kistler H.C."/>
            <person name="Rep M."/>
        </authorList>
    </citation>
    <scope>NUCLEOTIDE SEQUENCE [LARGE SCALE GENOMIC DNA]</scope>
    <source>
        <strain evidence="3">M3125 / FGSC 7600</strain>
    </source>
</reference>
<dbReference type="Gene3D" id="3.40.50.720">
    <property type="entry name" value="NAD(P)-binding Rossmann-like Domain"/>
    <property type="match status" value="1"/>
</dbReference>
<evidence type="ECO:0000313" key="3">
    <source>
        <dbReference type="Proteomes" id="UP000009096"/>
    </source>
</evidence>
<organism evidence="2 3">
    <name type="scientific">Gibberella moniliformis (strain M3125 / FGSC 7600)</name>
    <name type="common">Maize ear and stalk rot fungus</name>
    <name type="synonym">Fusarium verticillioides</name>
    <dbReference type="NCBI Taxonomy" id="334819"/>
    <lineage>
        <taxon>Eukaryota</taxon>
        <taxon>Fungi</taxon>
        <taxon>Dikarya</taxon>
        <taxon>Ascomycota</taxon>
        <taxon>Pezizomycotina</taxon>
        <taxon>Sordariomycetes</taxon>
        <taxon>Hypocreomycetidae</taxon>
        <taxon>Hypocreales</taxon>
        <taxon>Nectriaceae</taxon>
        <taxon>Fusarium</taxon>
        <taxon>Fusarium fujikuroi species complex</taxon>
    </lineage>
</organism>